<proteinExistence type="predicted"/>
<comment type="caution">
    <text evidence="1">The sequence shown here is derived from an EMBL/GenBank/DDBJ whole genome shotgun (WGS) entry which is preliminary data.</text>
</comment>
<evidence type="ECO:0000313" key="2">
    <source>
        <dbReference type="Proteomes" id="UP001499974"/>
    </source>
</evidence>
<keyword evidence="2" id="KW-1185">Reference proteome</keyword>
<organism evidence="1 2">
    <name type="scientific">Nocardioides conyzicola</name>
    <dbReference type="NCBI Taxonomy" id="1651781"/>
    <lineage>
        <taxon>Bacteria</taxon>
        <taxon>Bacillati</taxon>
        <taxon>Actinomycetota</taxon>
        <taxon>Actinomycetes</taxon>
        <taxon>Propionibacteriales</taxon>
        <taxon>Nocardioidaceae</taxon>
        <taxon>Nocardioides</taxon>
    </lineage>
</organism>
<dbReference type="RefSeq" id="WP_345521001.1">
    <property type="nucleotide sequence ID" value="NZ_BAABKM010000002.1"/>
</dbReference>
<name>A0ABP8X7V9_9ACTN</name>
<dbReference type="Proteomes" id="UP001499974">
    <property type="component" value="Unassembled WGS sequence"/>
</dbReference>
<reference evidence="2" key="1">
    <citation type="journal article" date="2019" name="Int. J. Syst. Evol. Microbiol.">
        <title>The Global Catalogue of Microorganisms (GCM) 10K type strain sequencing project: providing services to taxonomists for standard genome sequencing and annotation.</title>
        <authorList>
            <consortium name="The Broad Institute Genomics Platform"/>
            <consortium name="The Broad Institute Genome Sequencing Center for Infectious Disease"/>
            <person name="Wu L."/>
            <person name="Ma J."/>
        </authorList>
    </citation>
    <scope>NUCLEOTIDE SEQUENCE [LARGE SCALE GENOMIC DNA]</scope>
    <source>
        <strain evidence="2">JCM 18531</strain>
    </source>
</reference>
<evidence type="ECO:0000313" key="1">
    <source>
        <dbReference type="EMBL" id="GAA4701971.1"/>
    </source>
</evidence>
<gene>
    <name evidence="1" type="ORF">GCM10023349_18930</name>
</gene>
<dbReference type="EMBL" id="BAABKM010000002">
    <property type="protein sequence ID" value="GAA4701971.1"/>
    <property type="molecule type" value="Genomic_DNA"/>
</dbReference>
<sequence>MFDHQCTACEKRQLIFPSQVTSMVNTDAGIVVAFTCWCGAEQALVTGKKTVSTSKVALAA</sequence>
<accession>A0ABP8X7V9</accession>
<protein>
    <submittedName>
        <fullName evidence="1">Uncharacterized protein</fullName>
    </submittedName>
</protein>